<accession>A0ABN4K5B0</accession>
<evidence type="ECO:0000313" key="1">
    <source>
        <dbReference type="EMBL" id="ALW89376.1"/>
    </source>
</evidence>
<evidence type="ECO:0000313" key="2">
    <source>
        <dbReference type="Proteomes" id="UP000060071"/>
    </source>
</evidence>
<keyword evidence="2" id="KW-1185">Reference proteome</keyword>
<name>A0ABN4K5B0_9DEIO</name>
<gene>
    <name evidence="1" type="ORF">AUC44_11105</name>
</gene>
<organism evidence="1 2">
    <name type="scientific">Deinococcus actinosclerus</name>
    <dbReference type="NCBI Taxonomy" id="1768108"/>
    <lineage>
        <taxon>Bacteria</taxon>
        <taxon>Thermotogati</taxon>
        <taxon>Deinococcota</taxon>
        <taxon>Deinococci</taxon>
        <taxon>Deinococcales</taxon>
        <taxon>Deinococcaceae</taxon>
        <taxon>Deinococcus</taxon>
    </lineage>
</organism>
<dbReference type="EMBL" id="CP013910">
    <property type="protein sequence ID" value="ALW89376.1"/>
    <property type="molecule type" value="Genomic_DNA"/>
</dbReference>
<protein>
    <submittedName>
        <fullName evidence="1">Uncharacterized protein</fullName>
    </submittedName>
</protein>
<proteinExistence type="predicted"/>
<sequence length="91" mass="10198">MGSFEIQVCGRYRVSHFNLATDRHDKRKPLILQKFACFSRPFSFGFRQKCTRVGVGQPMFIYGAAGLLPVLEGCRVAANFEFFSQAVDTAG</sequence>
<dbReference type="Proteomes" id="UP000060071">
    <property type="component" value="Chromosome"/>
</dbReference>
<reference evidence="1 2" key="1">
    <citation type="submission" date="2015-12" db="EMBL/GenBank/DDBJ databases">
        <authorList>
            <person name="Kim M.K."/>
            <person name="Srinivasan S."/>
            <person name="Lee J.-J."/>
            <person name="Kim K."/>
        </authorList>
    </citation>
    <scope>NUCLEOTIDE SEQUENCE [LARGE SCALE GENOMIC DNA]</scope>
    <source>
        <strain evidence="1 2">BM2</strain>
    </source>
</reference>